<dbReference type="OrthoDB" id="2356617at2"/>
<accession>A0A2N3LGI3</accession>
<gene>
    <name evidence="1" type="ORF">CWO92_17170</name>
</gene>
<comment type="caution">
    <text evidence="1">The sequence shown here is derived from an EMBL/GenBank/DDBJ whole genome shotgun (WGS) entry which is preliminary data.</text>
</comment>
<organism evidence="1 2">
    <name type="scientific">Heyndrickxia camelliae</name>
    <dbReference type="NCBI Taxonomy" id="1707093"/>
    <lineage>
        <taxon>Bacteria</taxon>
        <taxon>Bacillati</taxon>
        <taxon>Bacillota</taxon>
        <taxon>Bacilli</taxon>
        <taxon>Bacillales</taxon>
        <taxon>Bacillaceae</taxon>
        <taxon>Heyndrickxia</taxon>
    </lineage>
</organism>
<dbReference type="AlphaFoldDB" id="A0A2N3LGI3"/>
<dbReference type="EMBL" id="PIQO01000015">
    <property type="protein sequence ID" value="PKR83742.1"/>
    <property type="molecule type" value="Genomic_DNA"/>
</dbReference>
<keyword evidence="2" id="KW-1185">Reference proteome</keyword>
<sequence length="76" mass="8754">MEYALHEVLEVQELAAFKTVCLTKSKTMKALVTDEKLKDIMQQDVDLTTRQLQEYASILSKTSNNEELSKQHESNH</sequence>
<reference evidence="1 2" key="1">
    <citation type="submission" date="2017-11" db="EMBL/GenBank/DDBJ databases">
        <title>Bacillus camelliae sp. nov., isolated from pu'er tea.</title>
        <authorList>
            <person name="Niu L."/>
        </authorList>
    </citation>
    <scope>NUCLEOTIDE SEQUENCE [LARGE SCALE GENOMIC DNA]</scope>
    <source>
        <strain evidence="1 2">7578-1</strain>
    </source>
</reference>
<protein>
    <recommendedName>
        <fullName evidence="3">Spore coat protein</fullName>
    </recommendedName>
</protein>
<name>A0A2N3LGI3_9BACI</name>
<evidence type="ECO:0000313" key="2">
    <source>
        <dbReference type="Proteomes" id="UP000233440"/>
    </source>
</evidence>
<evidence type="ECO:0000313" key="1">
    <source>
        <dbReference type="EMBL" id="PKR83742.1"/>
    </source>
</evidence>
<dbReference type="Proteomes" id="UP000233440">
    <property type="component" value="Unassembled WGS sequence"/>
</dbReference>
<evidence type="ECO:0008006" key="3">
    <source>
        <dbReference type="Google" id="ProtNLM"/>
    </source>
</evidence>
<dbReference type="RefSeq" id="WP_101355440.1">
    <property type="nucleotide sequence ID" value="NZ_PIQO01000015.1"/>
</dbReference>
<proteinExistence type="predicted"/>